<dbReference type="InterPro" id="IPR014001">
    <property type="entry name" value="Helicase_ATP-bd"/>
</dbReference>
<gene>
    <name evidence="9" type="ORF">Krac_9276</name>
</gene>
<dbReference type="InParanoid" id="D6TBD6"/>
<dbReference type="InterPro" id="IPR027417">
    <property type="entry name" value="P-loop_NTPase"/>
</dbReference>
<feature type="coiled-coil region" evidence="5">
    <location>
        <begin position="445"/>
        <end position="472"/>
    </location>
</feature>
<dbReference type="InterPro" id="IPR000330">
    <property type="entry name" value="SNF2_N"/>
</dbReference>
<evidence type="ECO:0000256" key="5">
    <source>
        <dbReference type="SAM" id="Coils"/>
    </source>
</evidence>
<dbReference type="PROSITE" id="PS51194">
    <property type="entry name" value="HELICASE_CTER"/>
    <property type="match status" value="1"/>
</dbReference>
<dbReference type="PANTHER" id="PTHR45766:SF6">
    <property type="entry name" value="SWI_SNF-RELATED MATRIX-ASSOCIATED ACTIN-DEPENDENT REGULATOR OF CHROMATIN SUBFAMILY A-LIKE PROTEIN 1"/>
    <property type="match status" value="1"/>
</dbReference>
<keyword evidence="3 9" id="KW-0347">Helicase</keyword>
<sequence>MTIDTDFAVGSLVKARGREWVVLPDSNKEVLLLRPLGGTEDEVTGIYRALETVAEASFAPPDPRQLGDYRSCRLLRDAVRLGFRSSAGPFRSFARLAVEPRPYQLVPLLMALKQDPVRLLIADDVGIGKTVEAGLVARELLDRGEISRLAVLCPPHLAEQWQAELNEKFHLDAKLVLSSTVSQLERECRLGQSVFERFPFVIVSIDFIKSDRRRDEFLRTCPEFVIVDEAHTCAEAGDGRGSRQQRHQLVKSIAADPQRHLVLVTATPHSGNESAFRSLLALLNQKFAQLPDDLSGRQYEQARRELATYFVQRRRADIRAYLQADTPFPDRLEQEQSYKLSPEYRRLVEKVLRFARETVIDPQDTSKHRQRVRWWSILALLRSIASSPAAAAATLRSRAATADSESEEEANKIGRHTLLDLMDNEATEGIDLVPGSDFEEEQTAESRVRRRLQEMAREAEALEGAKDEKLQQAIKMVSGMLKDGFQPIVFCRFIPTAEYVARALRERLPKSVQVEAVTGLLPPVERENRIAELGAHPQRVLVCTDCLSEGINLQEHFNAVIHYDLSWNPTRHEQREGRVDRFGQPAKDVRVVTYYDGSSDSIDQIVLDVLLRKHNSIRKRLGVSVPVPAGSDRVIESILEDRILHGKGSSPTGDQLALPGMEDPRQQELSQQWTNASEREKRSRTVFAQETIRVDEVARELEAMRTAIGSTVEVADFTRQALREYGAAVSQKGKGITQISLEGTPRALRDTLSLNKPLLKARFELPVSDDEIYLNRTHPFVDGLATYVMDTALDPEGEKSIASRCGVIRTSRVAKRTTLLLTRIRFHLTVQQSGDERTLLAEDCRIFAFSGSPQNVTWIDDQAYINELIEAQPEANVISEQSQSMLSQVIDNLSLLQSHLEGEARKYGDELRDAHRRVRAASQARGMRYHVKLQPPLDVLGIYVYLPKI</sequence>
<evidence type="ECO:0000256" key="3">
    <source>
        <dbReference type="ARBA" id="ARBA00022806"/>
    </source>
</evidence>
<dbReference type="eggNOG" id="COG0553">
    <property type="taxonomic scope" value="Bacteria"/>
</dbReference>
<organism evidence="9 10">
    <name type="scientific">Ktedonobacter racemifer DSM 44963</name>
    <dbReference type="NCBI Taxonomy" id="485913"/>
    <lineage>
        <taxon>Bacteria</taxon>
        <taxon>Bacillati</taxon>
        <taxon>Chloroflexota</taxon>
        <taxon>Ktedonobacteria</taxon>
        <taxon>Ktedonobacterales</taxon>
        <taxon>Ktedonobacteraceae</taxon>
        <taxon>Ktedonobacter</taxon>
    </lineage>
</organism>
<accession>D6TBD6</accession>
<dbReference type="InterPro" id="IPR001650">
    <property type="entry name" value="Helicase_C-like"/>
</dbReference>
<dbReference type="PANTHER" id="PTHR45766">
    <property type="entry name" value="DNA ANNEALING HELICASE AND ENDONUCLEASE ZRANB3 FAMILY MEMBER"/>
    <property type="match status" value="1"/>
</dbReference>
<dbReference type="CDD" id="cd18011">
    <property type="entry name" value="DEXDc_RapA"/>
    <property type="match status" value="1"/>
</dbReference>
<dbReference type="InterPro" id="IPR038718">
    <property type="entry name" value="SNF2-like_sf"/>
</dbReference>
<dbReference type="FunCoup" id="D6TBD6">
    <property type="interactions" value="4"/>
</dbReference>
<dbReference type="Gene3D" id="3.40.50.10810">
    <property type="entry name" value="Tandem AAA-ATPase domain"/>
    <property type="match status" value="1"/>
</dbReference>
<reference evidence="9 10" key="1">
    <citation type="journal article" date="2011" name="Stand. Genomic Sci.">
        <title>Non-contiguous finished genome sequence and contextual data of the filamentous soil bacterium Ktedonobacter racemifer type strain (SOSP1-21).</title>
        <authorList>
            <person name="Chang Y.J."/>
            <person name="Land M."/>
            <person name="Hauser L."/>
            <person name="Chertkov O."/>
            <person name="Del Rio T.G."/>
            <person name="Nolan M."/>
            <person name="Copeland A."/>
            <person name="Tice H."/>
            <person name="Cheng J.F."/>
            <person name="Lucas S."/>
            <person name="Han C."/>
            <person name="Goodwin L."/>
            <person name="Pitluck S."/>
            <person name="Ivanova N."/>
            <person name="Ovchinikova G."/>
            <person name="Pati A."/>
            <person name="Chen A."/>
            <person name="Palaniappan K."/>
            <person name="Mavromatis K."/>
            <person name="Liolios K."/>
            <person name="Brettin T."/>
            <person name="Fiebig A."/>
            <person name="Rohde M."/>
            <person name="Abt B."/>
            <person name="Goker M."/>
            <person name="Detter J.C."/>
            <person name="Woyke T."/>
            <person name="Bristow J."/>
            <person name="Eisen J.A."/>
            <person name="Markowitz V."/>
            <person name="Hugenholtz P."/>
            <person name="Kyrpides N.C."/>
            <person name="Klenk H.P."/>
            <person name="Lapidus A."/>
        </authorList>
    </citation>
    <scope>NUCLEOTIDE SEQUENCE [LARGE SCALE GENOMIC DNA]</scope>
    <source>
        <strain evidence="10">DSM 44963</strain>
    </source>
</reference>
<evidence type="ECO:0000259" key="8">
    <source>
        <dbReference type="PROSITE" id="PS51194"/>
    </source>
</evidence>
<proteinExistence type="predicted"/>
<name>D6TBD6_KTERA</name>
<dbReference type="GO" id="GO:0016787">
    <property type="term" value="F:hydrolase activity"/>
    <property type="evidence" value="ECO:0007669"/>
    <property type="project" value="UniProtKB-KW"/>
</dbReference>
<dbReference type="RefSeq" id="WP_007903537.1">
    <property type="nucleotide sequence ID" value="NZ_ADVG01000001.1"/>
</dbReference>
<comment type="caution">
    <text evidence="9">The sequence shown here is derived from an EMBL/GenBank/DDBJ whole genome shotgun (WGS) entry which is preliminary data.</text>
</comment>
<dbReference type="Gene3D" id="3.40.50.300">
    <property type="entry name" value="P-loop containing nucleotide triphosphate hydrolases"/>
    <property type="match status" value="1"/>
</dbReference>
<evidence type="ECO:0000256" key="2">
    <source>
        <dbReference type="ARBA" id="ARBA00022801"/>
    </source>
</evidence>
<evidence type="ECO:0000256" key="6">
    <source>
        <dbReference type="SAM" id="MobiDB-lite"/>
    </source>
</evidence>
<evidence type="ECO:0000256" key="1">
    <source>
        <dbReference type="ARBA" id="ARBA00022741"/>
    </source>
</evidence>
<keyword evidence="10" id="KW-1185">Reference proteome</keyword>
<evidence type="ECO:0000259" key="7">
    <source>
        <dbReference type="PROSITE" id="PS51192"/>
    </source>
</evidence>
<evidence type="ECO:0000256" key="4">
    <source>
        <dbReference type="ARBA" id="ARBA00022840"/>
    </source>
</evidence>
<dbReference type="GO" id="GO:0005524">
    <property type="term" value="F:ATP binding"/>
    <property type="evidence" value="ECO:0007669"/>
    <property type="project" value="UniProtKB-KW"/>
</dbReference>
<keyword evidence="1" id="KW-0547">Nucleotide-binding</keyword>
<dbReference type="Pfam" id="PF00176">
    <property type="entry name" value="SNF2-rel_dom"/>
    <property type="match status" value="1"/>
</dbReference>
<dbReference type="Proteomes" id="UP000004508">
    <property type="component" value="Unassembled WGS sequence"/>
</dbReference>
<dbReference type="OrthoDB" id="9814088at2"/>
<dbReference type="Pfam" id="PF00271">
    <property type="entry name" value="Helicase_C"/>
    <property type="match status" value="1"/>
</dbReference>
<dbReference type="PROSITE" id="PS51192">
    <property type="entry name" value="HELICASE_ATP_BIND_1"/>
    <property type="match status" value="1"/>
</dbReference>
<dbReference type="STRING" id="485913.Krac_9276"/>
<dbReference type="InterPro" id="IPR057342">
    <property type="entry name" value="DEXDc_RapA"/>
</dbReference>
<feature type="domain" description="Helicase ATP-binding" evidence="7">
    <location>
        <begin position="110"/>
        <end position="286"/>
    </location>
</feature>
<dbReference type="CDD" id="cd18793">
    <property type="entry name" value="SF2_C_SNF"/>
    <property type="match status" value="1"/>
</dbReference>
<feature type="domain" description="Helicase C-terminal" evidence="8">
    <location>
        <begin position="469"/>
        <end position="625"/>
    </location>
</feature>
<evidence type="ECO:0000313" key="10">
    <source>
        <dbReference type="Proteomes" id="UP000004508"/>
    </source>
</evidence>
<dbReference type="AlphaFoldDB" id="D6TBD6"/>
<dbReference type="InterPro" id="IPR049730">
    <property type="entry name" value="SNF2/RAD54-like_C"/>
</dbReference>
<keyword evidence="4" id="KW-0067">ATP-binding</keyword>
<dbReference type="EMBL" id="ADVG01000001">
    <property type="protein sequence ID" value="EFH87920.1"/>
    <property type="molecule type" value="Genomic_DNA"/>
</dbReference>
<dbReference type="SUPFAM" id="SSF52540">
    <property type="entry name" value="P-loop containing nucleoside triphosphate hydrolases"/>
    <property type="match status" value="1"/>
</dbReference>
<feature type="region of interest" description="Disordered" evidence="6">
    <location>
        <begin position="645"/>
        <end position="667"/>
    </location>
</feature>
<dbReference type="SMART" id="SM00487">
    <property type="entry name" value="DEXDc"/>
    <property type="match status" value="1"/>
</dbReference>
<dbReference type="GO" id="GO:0004386">
    <property type="term" value="F:helicase activity"/>
    <property type="evidence" value="ECO:0007669"/>
    <property type="project" value="UniProtKB-KW"/>
</dbReference>
<keyword evidence="5" id="KW-0175">Coiled coil</keyword>
<keyword evidence="2" id="KW-0378">Hydrolase</keyword>
<evidence type="ECO:0000313" key="9">
    <source>
        <dbReference type="EMBL" id="EFH87920.1"/>
    </source>
</evidence>
<dbReference type="SMART" id="SM00490">
    <property type="entry name" value="HELICc"/>
    <property type="match status" value="1"/>
</dbReference>
<protein>
    <submittedName>
        <fullName evidence="9">Helicase domain protein</fullName>
    </submittedName>
</protein>